<keyword evidence="7" id="KW-1185">Reference proteome</keyword>
<dbReference type="GO" id="GO:0008851">
    <property type="term" value="F:ethanolamine ammonia-lyase activity"/>
    <property type="evidence" value="ECO:0007669"/>
    <property type="project" value="UniProtKB-UniRule"/>
</dbReference>
<evidence type="ECO:0000256" key="2">
    <source>
        <dbReference type="ARBA" id="ARBA00023239"/>
    </source>
</evidence>
<dbReference type="EC" id="4.3.1.7" evidence="5"/>
<organism evidence="6 7">
    <name type="scientific">Lichenicoccus roseus</name>
    <dbReference type="NCBI Taxonomy" id="2683649"/>
    <lineage>
        <taxon>Bacteria</taxon>
        <taxon>Pseudomonadati</taxon>
        <taxon>Pseudomonadota</taxon>
        <taxon>Alphaproteobacteria</taxon>
        <taxon>Acetobacterales</taxon>
        <taxon>Acetobacteraceae</taxon>
        <taxon>Lichenicoccus</taxon>
    </lineage>
</organism>
<keyword evidence="3 5" id="KW-0170">Cobalt</keyword>
<comment type="caution">
    <text evidence="6">The sequence shown here is derived from an EMBL/GenBank/DDBJ whole genome shotgun (WGS) entry which is preliminary data.</text>
</comment>
<dbReference type="NCBIfam" id="NF003971">
    <property type="entry name" value="PRK05465.1"/>
    <property type="match status" value="1"/>
</dbReference>
<dbReference type="GO" id="GO:0031419">
    <property type="term" value="F:cobalamin binding"/>
    <property type="evidence" value="ECO:0007669"/>
    <property type="project" value="UniProtKB-UniRule"/>
</dbReference>
<dbReference type="GO" id="GO:0031471">
    <property type="term" value="C:ethanolamine degradation polyhedral organelle"/>
    <property type="evidence" value="ECO:0007669"/>
    <property type="project" value="UniProtKB-UniRule"/>
</dbReference>
<dbReference type="PANTHER" id="PTHR39330">
    <property type="entry name" value="ETHANOLAMINE AMMONIA-LYASE LIGHT CHAIN"/>
    <property type="match status" value="1"/>
</dbReference>
<feature type="binding site" evidence="5">
    <location>
        <position position="209"/>
    </location>
    <ligand>
        <name>adenosylcob(III)alamin</name>
        <dbReference type="ChEBI" id="CHEBI:18408"/>
    </ligand>
</feature>
<dbReference type="GO" id="GO:0046336">
    <property type="term" value="P:ethanolamine catabolic process"/>
    <property type="evidence" value="ECO:0007669"/>
    <property type="project" value="UniProtKB-UniRule"/>
</dbReference>
<comment type="function">
    <text evidence="5">Catalyzes the deamination of various vicinal amino-alcohols to oxo compounds. Allows this organism to utilize ethanolamine as the sole source of nitrogen and carbon in the presence of external vitamin B12.</text>
</comment>
<comment type="catalytic activity">
    <reaction evidence="5">
        <text>ethanolamine = acetaldehyde + NH4(+)</text>
        <dbReference type="Rhea" id="RHEA:15313"/>
        <dbReference type="ChEBI" id="CHEBI:15343"/>
        <dbReference type="ChEBI" id="CHEBI:28938"/>
        <dbReference type="ChEBI" id="CHEBI:57603"/>
        <dbReference type="EC" id="4.3.1.7"/>
    </reaction>
</comment>
<name>A0A5R9J8X2_9PROT</name>
<dbReference type="GO" id="GO:0006520">
    <property type="term" value="P:amino acid metabolic process"/>
    <property type="evidence" value="ECO:0007669"/>
    <property type="project" value="InterPro"/>
</dbReference>
<gene>
    <name evidence="5" type="primary">eutC</name>
    <name evidence="6" type="ORF">FE263_05995</name>
</gene>
<dbReference type="AlphaFoldDB" id="A0A5R9J8X2"/>
<evidence type="ECO:0000256" key="4">
    <source>
        <dbReference type="ARBA" id="ARBA00024446"/>
    </source>
</evidence>
<dbReference type="PANTHER" id="PTHR39330:SF1">
    <property type="entry name" value="ETHANOLAMINE AMMONIA-LYASE SMALL SUBUNIT"/>
    <property type="match status" value="1"/>
</dbReference>
<protein>
    <recommendedName>
        <fullName evidence="5">Ethanolamine ammonia-lyase small subunit</fullName>
        <shortName evidence="5">EAL small subunit</shortName>
        <ecNumber evidence="5">4.3.1.7</ecNumber>
    </recommendedName>
</protein>
<dbReference type="GO" id="GO:0009350">
    <property type="term" value="C:ethanolamine ammonia-lyase complex"/>
    <property type="evidence" value="ECO:0007669"/>
    <property type="project" value="UniProtKB-UniRule"/>
</dbReference>
<dbReference type="Gene3D" id="1.10.30.40">
    <property type="entry name" value="Ethanolamine ammonia-lyase light chain (EutC), N-terminal domain"/>
    <property type="match status" value="1"/>
</dbReference>
<dbReference type="OrthoDB" id="114248at2"/>
<evidence type="ECO:0000256" key="3">
    <source>
        <dbReference type="ARBA" id="ARBA00023285"/>
    </source>
</evidence>
<dbReference type="HAMAP" id="MF_00601">
    <property type="entry name" value="EutC"/>
    <property type="match status" value="1"/>
</dbReference>
<evidence type="ECO:0000313" key="6">
    <source>
        <dbReference type="EMBL" id="TLU72997.1"/>
    </source>
</evidence>
<dbReference type="Gene3D" id="3.40.50.11240">
    <property type="entry name" value="Ethanolamine ammonia-lyase light chain (EutC)"/>
    <property type="match status" value="1"/>
</dbReference>
<evidence type="ECO:0000313" key="7">
    <source>
        <dbReference type="Proteomes" id="UP000305654"/>
    </source>
</evidence>
<dbReference type="EMBL" id="VCDI01000002">
    <property type="protein sequence ID" value="TLU72997.1"/>
    <property type="molecule type" value="Genomic_DNA"/>
</dbReference>
<comment type="subunit">
    <text evidence="5">The basic unit is a heterodimer which dimerizes to form tetramers. The heterotetramers trimerize; 6 large subunits form a core ring with 6 small subunits projecting outwards.</text>
</comment>
<feature type="binding site" evidence="5">
    <location>
        <position position="180"/>
    </location>
    <ligand>
        <name>adenosylcob(III)alamin</name>
        <dbReference type="ChEBI" id="CHEBI:18408"/>
    </ligand>
</feature>
<keyword evidence="2 5" id="KW-0456">Lyase</keyword>
<evidence type="ECO:0000256" key="5">
    <source>
        <dbReference type="HAMAP-Rule" id="MF_00601"/>
    </source>
</evidence>
<dbReference type="Proteomes" id="UP000305654">
    <property type="component" value="Unassembled WGS sequence"/>
</dbReference>
<comment type="pathway">
    <text evidence="5">Amine and polyamine degradation; ethanolamine degradation.</text>
</comment>
<dbReference type="PIRSF" id="PIRSF018982">
    <property type="entry name" value="EutC"/>
    <property type="match status" value="1"/>
</dbReference>
<dbReference type="InterPro" id="IPR042251">
    <property type="entry name" value="EutC_C"/>
</dbReference>
<comment type="cofactor">
    <cofactor evidence="5">
        <name>adenosylcob(III)alamin</name>
        <dbReference type="ChEBI" id="CHEBI:18408"/>
    </cofactor>
    <text evidence="5">Binds between the large and small subunits.</text>
</comment>
<accession>A0A5R9J8X2</accession>
<comment type="subcellular location">
    <subcellularLocation>
        <location evidence="5">Bacterial microcompartment</location>
    </subcellularLocation>
</comment>
<dbReference type="Pfam" id="PF05985">
    <property type="entry name" value="EutC"/>
    <property type="match status" value="1"/>
</dbReference>
<dbReference type="InterPro" id="IPR009246">
    <property type="entry name" value="EutC"/>
</dbReference>
<keyword evidence="4 5" id="KW-1283">Bacterial microcompartment</keyword>
<sequence length="263" mass="27694">MVEVAPAADLPGDPWASLRDATRARIGLRRTGDAQVLDDVLAFQHAHARARDAVHAALDGAALARAVAPHPSLQVRSLALDRPTYLRRPDLGRRPDLASLAALSQLAATTSPPDVAFVAGDGLSAVAVQRHAARLFHACLLRLHGWRVAPLVIATQARVALADEVGAALGASLVVVMIGERPGLSVADSLGVYLTWAPRAGRRDAERNCVSNIHEPDGLGIEAAADRIAWLMNAARRLQLTGVGLKDASPPLSGDGQRVRLSP</sequence>
<reference evidence="6 7" key="1">
    <citation type="submission" date="2019-05" db="EMBL/GenBank/DDBJ databases">
        <authorList>
            <person name="Pankratov T."/>
            <person name="Grouzdev D."/>
        </authorList>
    </citation>
    <scope>NUCLEOTIDE SEQUENCE [LARGE SCALE GENOMIC DNA]</scope>
    <source>
        <strain evidence="6 7">KEBCLARHB70R</strain>
    </source>
</reference>
<dbReference type="InterPro" id="IPR042255">
    <property type="entry name" value="EutC_N"/>
</dbReference>
<proteinExistence type="inferred from homology"/>
<comment type="similarity">
    <text evidence="5">Belongs to the EutC family.</text>
</comment>
<dbReference type="UniPathway" id="UPA00560"/>
<dbReference type="RefSeq" id="WP_138325071.1">
    <property type="nucleotide sequence ID" value="NZ_VCDI01000002.1"/>
</dbReference>
<feature type="binding site" evidence="5">
    <location>
        <position position="159"/>
    </location>
    <ligand>
        <name>adenosylcob(III)alamin</name>
        <dbReference type="ChEBI" id="CHEBI:18408"/>
    </ligand>
</feature>
<evidence type="ECO:0000256" key="1">
    <source>
        <dbReference type="ARBA" id="ARBA00022628"/>
    </source>
</evidence>
<keyword evidence="1 5" id="KW-0846">Cobalamin</keyword>